<dbReference type="InterPro" id="IPR013328">
    <property type="entry name" value="6PGD_dom2"/>
</dbReference>
<name>A0A645FJS0_9ZZZZ</name>
<reference evidence="1" key="1">
    <citation type="submission" date="2019-08" db="EMBL/GenBank/DDBJ databases">
        <authorList>
            <person name="Kucharzyk K."/>
            <person name="Murdoch R.W."/>
            <person name="Higgins S."/>
            <person name="Loffler F."/>
        </authorList>
    </citation>
    <scope>NUCLEOTIDE SEQUENCE</scope>
</reference>
<comment type="caution">
    <text evidence="1">The sequence shown here is derived from an EMBL/GenBank/DDBJ whole genome shotgun (WGS) entry which is preliminary data.</text>
</comment>
<accession>A0A645FJS0</accession>
<dbReference type="Gene3D" id="1.10.1040.10">
    <property type="entry name" value="N-(1-d-carboxylethyl)-l-norvaline Dehydrogenase, domain 2"/>
    <property type="match status" value="1"/>
</dbReference>
<sequence>MGQMPNEMALTAASWIACVAPPAGFDPGEIAAEMEEPQRENLAKATAGAKNTHEHVEKIMTGGFFPTELGEHAEFTDRVAELLDIIVTDGVEAAANNALGE</sequence>
<organism evidence="1">
    <name type="scientific">bioreactor metagenome</name>
    <dbReference type="NCBI Taxonomy" id="1076179"/>
    <lineage>
        <taxon>unclassified sequences</taxon>
        <taxon>metagenomes</taxon>
        <taxon>ecological metagenomes</taxon>
    </lineage>
</organism>
<dbReference type="AlphaFoldDB" id="A0A645FJS0"/>
<proteinExistence type="predicted"/>
<protein>
    <submittedName>
        <fullName evidence="1">Uncharacterized protein</fullName>
    </submittedName>
</protein>
<dbReference type="EMBL" id="VSSQ01060102">
    <property type="protein sequence ID" value="MPN13589.1"/>
    <property type="molecule type" value="Genomic_DNA"/>
</dbReference>
<gene>
    <name evidence="1" type="ORF">SDC9_160911</name>
</gene>
<evidence type="ECO:0000313" key="1">
    <source>
        <dbReference type="EMBL" id="MPN13589.1"/>
    </source>
</evidence>